<evidence type="ECO:0000313" key="7">
    <source>
        <dbReference type="EMBL" id="MBF8457802.1"/>
    </source>
</evidence>
<evidence type="ECO:0000256" key="6">
    <source>
        <dbReference type="SAM" id="Phobius"/>
    </source>
</evidence>
<feature type="transmembrane region" description="Helical" evidence="6">
    <location>
        <begin position="21"/>
        <end position="41"/>
    </location>
</feature>
<dbReference type="RefSeq" id="WP_196080286.1">
    <property type="nucleotide sequence ID" value="NZ_JADPVI010000003.1"/>
</dbReference>
<comment type="caution">
    <text evidence="7">The sequence shown here is derived from an EMBL/GenBank/DDBJ whole genome shotgun (WGS) entry which is preliminary data.</text>
</comment>
<name>A0ABS0FDS0_9FLAO</name>
<dbReference type="InterPro" id="IPR007343">
    <property type="entry name" value="Uncharacterised_pept_Zn_put"/>
</dbReference>
<dbReference type="EMBL" id="JADPVI010000003">
    <property type="protein sequence ID" value="MBF8457802.1"/>
    <property type="molecule type" value="Genomic_DNA"/>
</dbReference>
<feature type="region of interest" description="Disordered" evidence="5">
    <location>
        <begin position="1"/>
        <end position="21"/>
    </location>
</feature>
<protein>
    <submittedName>
        <fullName evidence="7">Neutral zinc metallopeptidase</fullName>
    </submittedName>
</protein>
<evidence type="ECO:0000256" key="5">
    <source>
        <dbReference type="SAM" id="MobiDB-lite"/>
    </source>
</evidence>
<evidence type="ECO:0000313" key="8">
    <source>
        <dbReference type="Proteomes" id="UP000660070"/>
    </source>
</evidence>
<evidence type="ECO:0000256" key="4">
    <source>
        <dbReference type="ARBA" id="ARBA00023136"/>
    </source>
</evidence>
<dbReference type="PANTHER" id="PTHR30168:SF0">
    <property type="entry name" value="INNER MEMBRANE PROTEIN"/>
    <property type="match status" value="1"/>
</dbReference>
<comment type="subcellular location">
    <subcellularLocation>
        <location evidence="1">Membrane</location>
        <topology evidence="1">Single-pass membrane protein</topology>
    </subcellularLocation>
</comment>
<sequence length="284" mass="31233">MKWTNDRSDNVDDRRGSGSGGGMMVGGGLGTLIIAAIIFFLGGDPSAILSSGGGSPQQTEQRNLTPDELKVKDFVSMVTKETEKTWIAIFQQNGMQYKPPKVVMFESVTQSGCGTAQAAMGPFYCPADETVYMDMSFFKELEQRFGAKVTEFSIAYVMAHEIGHHVQTLLGTTQKVDQLRSSGRYSEADMNRVSVATELQADFYAGVWAKQTDNREHILEPGDIESAISAAEAVGDDNIQKRSQGYVNQEGFTHGSSAQRKEWFMKGYNTGDIRQGDTFNELLK</sequence>
<keyword evidence="8" id="KW-1185">Reference proteome</keyword>
<evidence type="ECO:0000256" key="1">
    <source>
        <dbReference type="ARBA" id="ARBA00004167"/>
    </source>
</evidence>
<dbReference type="Proteomes" id="UP000660070">
    <property type="component" value="Unassembled WGS sequence"/>
</dbReference>
<dbReference type="Pfam" id="PF04228">
    <property type="entry name" value="Zn_peptidase"/>
    <property type="match status" value="1"/>
</dbReference>
<evidence type="ECO:0000256" key="2">
    <source>
        <dbReference type="ARBA" id="ARBA00022692"/>
    </source>
</evidence>
<gene>
    <name evidence="7" type="ORF">IV494_11490</name>
</gene>
<proteinExistence type="predicted"/>
<reference evidence="7 8" key="1">
    <citation type="submission" date="2020-11" db="EMBL/GenBank/DDBJ databases">
        <title>Kaistella gelatinilytica sp. nov., a flavobacterium isolated from Antarctic Soil.</title>
        <authorList>
            <person name="Li J."/>
        </authorList>
    </citation>
    <scope>NUCLEOTIDE SEQUENCE [LARGE SCALE GENOMIC DNA]</scope>
    <source>
        <strain evidence="7 8">G5-32</strain>
    </source>
</reference>
<evidence type="ECO:0000256" key="3">
    <source>
        <dbReference type="ARBA" id="ARBA00022989"/>
    </source>
</evidence>
<keyword evidence="2 6" id="KW-0812">Transmembrane</keyword>
<feature type="compositionally biased region" description="Basic and acidic residues" evidence="5">
    <location>
        <begin position="1"/>
        <end position="16"/>
    </location>
</feature>
<accession>A0ABS0FDS0</accession>
<keyword evidence="4 6" id="KW-0472">Membrane</keyword>
<dbReference type="PANTHER" id="PTHR30168">
    <property type="entry name" value="PUTATIVE MEMBRANE PROTEIN YPFJ"/>
    <property type="match status" value="1"/>
</dbReference>
<organism evidence="7 8">
    <name type="scientific">Kaistella gelatinilytica</name>
    <dbReference type="NCBI Taxonomy" id="2787636"/>
    <lineage>
        <taxon>Bacteria</taxon>
        <taxon>Pseudomonadati</taxon>
        <taxon>Bacteroidota</taxon>
        <taxon>Flavobacteriia</taxon>
        <taxon>Flavobacteriales</taxon>
        <taxon>Weeksellaceae</taxon>
        <taxon>Chryseobacterium group</taxon>
        <taxon>Kaistella</taxon>
    </lineage>
</organism>
<keyword evidence="3 6" id="KW-1133">Transmembrane helix</keyword>